<gene>
    <name evidence="3" type="ORF">ZIOFF_030855</name>
</gene>
<dbReference type="GO" id="GO:0003729">
    <property type="term" value="F:mRNA binding"/>
    <property type="evidence" value="ECO:0007669"/>
    <property type="project" value="TreeGrafter"/>
</dbReference>
<dbReference type="PANTHER" id="PTHR21597">
    <property type="entry name" value="THO2 PROTEIN"/>
    <property type="match status" value="1"/>
</dbReference>
<dbReference type="GO" id="GO:0000445">
    <property type="term" value="C:THO complex part of transcription export complex"/>
    <property type="evidence" value="ECO:0007669"/>
    <property type="project" value="TreeGrafter"/>
</dbReference>
<dbReference type="AlphaFoldDB" id="A0A8J5LC48"/>
<sequence>MTLESKYVNEECLQEWKGSNAGFKVADPVPMGRFLYELCCAVVRGDLPTPKCKAALDSVVFVEEQQLEDMSSVLADTIAHMGQDTKWLVDSSLVPSRLLQERCEEDFLWESDLSKIKGPDLKMKEVRVNTRLLYQQTKFNLLREESEGYAKLEQGSQLEEISRLSKIVSQQREDLLQLLKQQNQLKEEILQLRQDYLKRRPLSKKDVEELVIKLSEQPKHIEKQTETLTEELSKKVDKVEELINHLKQVIVG</sequence>
<dbReference type="InterPro" id="IPR040007">
    <property type="entry name" value="Tho2"/>
</dbReference>
<comment type="caution">
    <text evidence="3">The sequence shown here is derived from an EMBL/GenBank/DDBJ whole genome shotgun (WGS) entry which is preliminary data.</text>
</comment>
<evidence type="ECO:0000256" key="1">
    <source>
        <dbReference type="SAM" id="Coils"/>
    </source>
</evidence>
<proteinExistence type="predicted"/>
<reference evidence="3 4" key="1">
    <citation type="submission" date="2020-08" db="EMBL/GenBank/DDBJ databases">
        <title>Plant Genome Project.</title>
        <authorList>
            <person name="Zhang R.-G."/>
        </authorList>
    </citation>
    <scope>NUCLEOTIDE SEQUENCE [LARGE SCALE GENOMIC DNA]</scope>
    <source>
        <tissue evidence="3">Rhizome</tissue>
    </source>
</reference>
<dbReference type="InterPro" id="IPR032302">
    <property type="entry name" value="THOC2_N"/>
</dbReference>
<evidence type="ECO:0000313" key="3">
    <source>
        <dbReference type="EMBL" id="KAG6512726.1"/>
    </source>
</evidence>
<dbReference type="Pfam" id="PF07028">
    <property type="entry name" value="DUF1319"/>
    <property type="match status" value="1"/>
</dbReference>
<feature type="coiled-coil region" evidence="1">
    <location>
        <begin position="168"/>
        <end position="195"/>
    </location>
</feature>
<protein>
    <recommendedName>
        <fullName evidence="2">THO complex subunit 2 N-terminal domain-containing protein</fullName>
    </recommendedName>
</protein>
<dbReference type="GO" id="GO:0006406">
    <property type="term" value="P:mRNA export from nucleus"/>
    <property type="evidence" value="ECO:0007669"/>
    <property type="project" value="InterPro"/>
</dbReference>
<dbReference type="InterPro" id="IPR010746">
    <property type="entry name" value="CYMV_Orf1"/>
</dbReference>
<evidence type="ECO:0000259" key="2">
    <source>
        <dbReference type="Pfam" id="PF16134"/>
    </source>
</evidence>
<dbReference type="PANTHER" id="PTHR21597:SF0">
    <property type="entry name" value="THO COMPLEX SUBUNIT 2"/>
    <property type="match status" value="1"/>
</dbReference>
<dbReference type="GO" id="GO:0006397">
    <property type="term" value="P:mRNA processing"/>
    <property type="evidence" value="ECO:0007669"/>
    <property type="project" value="InterPro"/>
</dbReference>
<keyword evidence="1" id="KW-0175">Coiled coil</keyword>
<evidence type="ECO:0000313" key="4">
    <source>
        <dbReference type="Proteomes" id="UP000734854"/>
    </source>
</evidence>
<dbReference type="Pfam" id="PF16134">
    <property type="entry name" value="THOC2_N"/>
    <property type="match status" value="1"/>
</dbReference>
<dbReference type="Proteomes" id="UP000734854">
    <property type="component" value="Unassembled WGS sequence"/>
</dbReference>
<accession>A0A8J5LC48</accession>
<feature type="domain" description="THO complex subunit 2 N-terminal" evidence="2">
    <location>
        <begin position="33"/>
        <end position="152"/>
    </location>
</feature>
<dbReference type="EMBL" id="JACMSC010000008">
    <property type="protein sequence ID" value="KAG6512726.1"/>
    <property type="molecule type" value="Genomic_DNA"/>
</dbReference>
<keyword evidence="4" id="KW-1185">Reference proteome</keyword>
<name>A0A8J5LC48_ZINOF</name>
<organism evidence="3 4">
    <name type="scientific">Zingiber officinale</name>
    <name type="common">Ginger</name>
    <name type="synonym">Amomum zingiber</name>
    <dbReference type="NCBI Taxonomy" id="94328"/>
    <lineage>
        <taxon>Eukaryota</taxon>
        <taxon>Viridiplantae</taxon>
        <taxon>Streptophyta</taxon>
        <taxon>Embryophyta</taxon>
        <taxon>Tracheophyta</taxon>
        <taxon>Spermatophyta</taxon>
        <taxon>Magnoliopsida</taxon>
        <taxon>Liliopsida</taxon>
        <taxon>Zingiberales</taxon>
        <taxon>Zingiberaceae</taxon>
        <taxon>Zingiber</taxon>
    </lineage>
</organism>